<keyword evidence="2" id="KW-0137">Centromere</keyword>
<evidence type="ECO:0000256" key="1">
    <source>
        <dbReference type="ARBA" id="ARBA00004584"/>
    </source>
</evidence>
<proteinExistence type="predicted"/>
<evidence type="ECO:0000256" key="2">
    <source>
        <dbReference type="ARBA" id="ARBA00023328"/>
    </source>
</evidence>
<dbReference type="GO" id="GO:0000775">
    <property type="term" value="C:chromosome, centromeric region"/>
    <property type="evidence" value="ECO:0007669"/>
    <property type="project" value="UniProtKB-SubCell"/>
</dbReference>
<dbReference type="OrthoDB" id="5376140at2759"/>
<dbReference type="CDD" id="cd00024">
    <property type="entry name" value="CD_CSD"/>
    <property type="match status" value="1"/>
</dbReference>
<protein>
    <recommendedName>
        <fullName evidence="3">Chromo domain-containing protein</fullName>
    </recommendedName>
</protein>
<dbReference type="InterPro" id="IPR023780">
    <property type="entry name" value="Chromo_domain"/>
</dbReference>
<dbReference type="Gene3D" id="2.40.50.40">
    <property type="match status" value="1"/>
</dbReference>
<dbReference type="EMBL" id="GL380053">
    <property type="protein sequence ID" value="EGT44357.1"/>
    <property type="molecule type" value="Genomic_DNA"/>
</dbReference>
<dbReference type="PROSITE" id="PS50013">
    <property type="entry name" value="CHROMO_2"/>
    <property type="match status" value="1"/>
</dbReference>
<dbReference type="AlphaFoldDB" id="G0P3V3"/>
<evidence type="ECO:0000313" key="5">
    <source>
        <dbReference type="Proteomes" id="UP000008068"/>
    </source>
</evidence>
<dbReference type="InterPro" id="IPR000953">
    <property type="entry name" value="Chromo/chromo_shadow_dom"/>
</dbReference>
<gene>
    <name evidence="4" type="ORF">CAEBREN_10071</name>
</gene>
<dbReference type="SUPFAM" id="SSF54160">
    <property type="entry name" value="Chromo domain-like"/>
    <property type="match status" value="1"/>
</dbReference>
<reference evidence="5" key="1">
    <citation type="submission" date="2011-07" db="EMBL/GenBank/DDBJ databases">
        <authorList>
            <consortium name="Caenorhabditis brenneri Sequencing and Analysis Consortium"/>
            <person name="Wilson R.K."/>
        </authorList>
    </citation>
    <scope>NUCLEOTIDE SEQUENCE [LARGE SCALE GENOMIC DNA]</scope>
    <source>
        <strain evidence="5">PB2801</strain>
    </source>
</reference>
<dbReference type="InterPro" id="IPR016197">
    <property type="entry name" value="Chromo-like_dom_sf"/>
</dbReference>
<name>G0P3V3_CAEBE</name>
<sequence>MPPKSKKRGRKPKEVVDTEQYHIEKISDSDIQGNTISYKIRWMEYSPDYDTLEAEWRMNCDEKLIDFCKTHIVAADYTQKIQKFLDQLDNVHLEKDTILKILDPLSILGQTTVQCGSVKFVDVDTIRSKILFLEYIRDTNQNHLLHSALNPSEDTLDRDADRYTKELRHRLTVFPDHPFVKITFPLTTPTSVFYAPPPISALLFEPITMEMFEKTRKLKHLIVPPSMDPGFNESLVFMDSESMKPSSVDQDPRFFHLFVQNKGKRAYEGMPRTPREPRDGRFTVALKLIQEPGSGWILLADSDCDVDTPLLSMSGVISPAEMAHQSLVRQGERVAFSSFVHIPGTDMCLDRRLFHDFSRYIPHSCNPTCSVRLVASGNEYPDLVVYNLVKLNKRNGRVITLDWYEGFTRDVIKYFNLNKHPDGKLFCLYEKKMDFVQCVCDVPACREVLYVDRSLIAEDQEARKDEKLAKFPPRFRFRGLQIAETKKIWEISEGMFME</sequence>
<organism evidence="5">
    <name type="scientific">Caenorhabditis brenneri</name>
    <name type="common">Nematode worm</name>
    <dbReference type="NCBI Taxonomy" id="135651"/>
    <lineage>
        <taxon>Eukaryota</taxon>
        <taxon>Metazoa</taxon>
        <taxon>Ecdysozoa</taxon>
        <taxon>Nematoda</taxon>
        <taxon>Chromadorea</taxon>
        <taxon>Rhabditida</taxon>
        <taxon>Rhabditina</taxon>
        <taxon>Rhabditomorpha</taxon>
        <taxon>Rhabditoidea</taxon>
        <taxon>Rhabditidae</taxon>
        <taxon>Peloderinae</taxon>
        <taxon>Caenorhabditis</taxon>
    </lineage>
</organism>
<accession>G0P3V3</accession>
<dbReference type="Pfam" id="PF00385">
    <property type="entry name" value="Chromo"/>
    <property type="match status" value="1"/>
</dbReference>
<dbReference type="InterPro" id="IPR046341">
    <property type="entry name" value="SET_dom_sf"/>
</dbReference>
<dbReference type="STRING" id="135651.G0P3V3"/>
<evidence type="ECO:0000313" key="4">
    <source>
        <dbReference type="EMBL" id="EGT44357.1"/>
    </source>
</evidence>
<comment type="subcellular location">
    <subcellularLocation>
        <location evidence="1">Chromosome</location>
        <location evidence="1">Centromere</location>
    </subcellularLocation>
</comment>
<dbReference type="FunCoup" id="G0P3V3">
    <property type="interactions" value="1663"/>
</dbReference>
<dbReference type="SUPFAM" id="SSF82199">
    <property type="entry name" value="SET domain"/>
    <property type="match status" value="1"/>
</dbReference>
<dbReference type="Gene3D" id="2.170.270.10">
    <property type="entry name" value="SET domain"/>
    <property type="match status" value="1"/>
</dbReference>
<dbReference type="InterPro" id="IPR001214">
    <property type="entry name" value="SET_dom"/>
</dbReference>
<dbReference type="OMA" id="FTKYIPH"/>
<dbReference type="Proteomes" id="UP000008068">
    <property type="component" value="Unassembled WGS sequence"/>
</dbReference>
<dbReference type="eggNOG" id="ENOG502TG08">
    <property type="taxonomic scope" value="Eukaryota"/>
</dbReference>
<dbReference type="InParanoid" id="G0P3V3"/>
<dbReference type="HOGENOM" id="CLU_547722_0_0_1"/>
<keyword evidence="5" id="KW-1185">Reference proteome</keyword>
<feature type="domain" description="Chromo" evidence="3">
    <location>
        <begin position="21"/>
        <end position="79"/>
    </location>
</feature>
<dbReference type="Pfam" id="PF00856">
    <property type="entry name" value="SET"/>
    <property type="match status" value="1"/>
</dbReference>
<evidence type="ECO:0000259" key="3">
    <source>
        <dbReference type="PROSITE" id="PS50013"/>
    </source>
</evidence>